<evidence type="ECO:0000256" key="1">
    <source>
        <dbReference type="SAM" id="MobiDB-lite"/>
    </source>
</evidence>
<feature type="region of interest" description="Disordered" evidence="1">
    <location>
        <begin position="209"/>
        <end position="265"/>
    </location>
</feature>
<proteinExistence type="predicted"/>
<evidence type="ECO:0000256" key="2">
    <source>
        <dbReference type="SAM" id="Phobius"/>
    </source>
</evidence>
<sequence>MNNTSCTVCKLGPPPDMILRLPPPPIPAFLQRTVFDDTWLLVLMSSCVGVIFVGIILAVLLLKCKSTSGGKTGVSSIPVATSTVQAKLGRIPNEAVLYPCAADTLQDSRVMWATLTPRGTTRHYLEDHHYETINNTRFPKRTIAASPTEHVYAEPPVPSPVQTLPKDGSAFDNTAFVDYEEPLTARTEYYQLDDVLEPNFSGNVTLQRGTLRPRVSSPTRIENPNLPPLNLQPHKRTLRRTQGTQSSTDSLSRSSATSSTFTPNL</sequence>
<feature type="compositionally biased region" description="Low complexity" evidence="1">
    <location>
        <begin position="244"/>
        <end position="265"/>
    </location>
</feature>
<dbReference type="GeneID" id="107223972"/>
<dbReference type="Proteomes" id="UP000829291">
    <property type="component" value="Chromosome 2"/>
</dbReference>
<keyword evidence="3" id="KW-1185">Reference proteome</keyword>
<dbReference type="OrthoDB" id="6341359at2759"/>
<gene>
    <name evidence="4" type="primary">LOC107223972</name>
</gene>
<dbReference type="RefSeq" id="XP_015519348.1">
    <property type="nucleotide sequence ID" value="XM_015663862.2"/>
</dbReference>
<accession>A0A6J0BYY0</accession>
<protein>
    <submittedName>
        <fullName evidence="4">Uncharacterized protein LOC107223972 isoform X3</fullName>
    </submittedName>
</protein>
<organism evidence="4">
    <name type="scientific">Neodiprion lecontei</name>
    <name type="common">Redheaded pine sawfly</name>
    <dbReference type="NCBI Taxonomy" id="441921"/>
    <lineage>
        <taxon>Eukaryota</taxon>
        <taxon>Metazoa</taxon>
        <taxon>Ecdysozoa</taxon>
        <taxon>Arthropoda</taxon>
        <taxon>Hexapoda</taxon>
        <taxon>Insecta</taxon>
        <taxon>Pterygota</taxon>
        <taxon>Neoptera</taxon>
        <taxon>Endopterygota</taxon>
        <taxon>Hymenoptera</taxon>
        <taxon>Tenthredinoidea</taxon>
        <taxon>Diprionidae</taxon>
        <taxon>Diprioninae</taxon>
        <taxon>Neodiprion</taxon>
    </lineage>
</organism>
<feature type="transmembrane region" description="Helical" evidence="2">
    <location>
        <begin position="39"/>
        <end position="62"/>
    </location>
</feature>
<reference evidence="4" key="1">
    <citation type="submission" date="2025-08" db="UniProtKB">
        <authorList>
            <consortium name="RefSeq"/>
        </authorList>
    </citation>
    <scope>IDENTIFICATION</scope>
    <source>
        <tissue evidence="4">Thorax and Abdomen</tissue>
    </source>
</reference>
<keyword evidence="2" id="KW-1133">Transmembrane helix</keyword>
<evidence type="ECO:0000313" key="3">
    <source>
        <dbReference type="Proteomes" id="UP000829291"/>
    </source>
</evidence>
<keyword evidence="2" id="KW-0472">Membrane</keyword>
<evidence type="ECO:0000313" key="4">
    <source>
        <dbReference type="RefSeq" id="XP_015519348.1"/>
    </source>
</evidence>
<dbReference type="AlphaFoldDB" id="A0A6J0BYY0"/>
<keyword evidence="2" id="KW-0812">Transmembrane</keyword>
<name>A0A6J0BYY0_NEOLC</name>